<dbReference type="GeneID" id="37200774"/>
<dbReference type="Proteomes" id="UP000248961">
    <property type="component" value="Unassembled WGS sequence"/>
</dbReference>
<dbReference type="PANTHER" id="PTHR47843">
    <property type="entry name" value="BTB DOMAIN-CONTAINING PROTEIN-RELATED"/>
    <property type="match status" value="1"/>
</dbReference>
<dbReference type="InterPro" id="IPR000210">
    <property type="entry name" value="BTB/POZ_dom"/>
</dbReference>
<dbReference type="InterPro" id="IPR011333">
    <property type="entry name" value="SKP1/BTB/POZ_sf"/>
</dbReference>
<dbReference type="PANTHER" id="PTHR47843:SF5">
    <property type="entry name" value="BTB_POZ DOMAIN PROTEIN"/>
    <property type="match status" value="1"/>
</dbReference>
<evidence type="ECO:0000313" key="3">
    <source>
        <dbReference type="Proteomes" id="UP000248961"/>
    </source>
</evidence>
<dbReference type="AlphaFoldDB" id="A0A395HPJ0"/>
<protein>
    <recommendedName>
        <fullName evidence="1">BTB domain-containing protein</fullName>
    </recommendedName>
</protein>
<dbReference type="OrthoDB" id="4475994at2759"/>
<dbReference type="RefSeq" id="XP_025547932.1">
    <property type="nucleotide sequence ID" value="XM_025696485.1"/>
</dbReference>
<evidence type="ECO:0000313" key="2">
    <source>
        <dbReference type="EMBL" id="RAL08778.1"/>
    </source>
</evidence>
<dbReference type="PROSITE" id="PS50097">
    <property type="entry name" value="BTB"/>
    <property type="match status" value="1"/>
</dbReference>
<evidence type="ECO:0000259" key="1">
    <source>
        <dbReference type="PROSITE" id="PS50097"/>
    </source>
</evidence>
<dbReference type="Gene3D" id="3.30.710.10">
    <property type="entry name" value="Potassium Channel Kv1.1, Chain A"/>
    <property type="match status" value="1"/>
</dbReference>
<dbReference type="Pfam" id="PF00651">
    <property type="entry name" value="BTB"/>
    <property type="match status" value="1"/>
</dbReference>
<sequence length="275" mass="30958">MNDDGLPELSERASYYLNPQSSDLALVTDVQGFPAHRFIVCRQSRFLSRAANQKHTPYPMEGATKPIYLRHTAPYLLTKVLEYLYKGDYTFTTSTILTAIDKGLLRDNSAVVPTPDTNPPTAAGKDALAHRYVACFHAKMYAQAEYFLIEGLQTLAAHRFSTALWALRQDEDGFAAAMAELYDRRSWNYVRLHQRIVSELLHNQAIYRAGPGLKGKGLTPQLLEHVPCLGRDLAFVAMDEVMRLRRRLGAAEQALKAVLEEDDEDLREKKARSSG</sequence>
<keyword evidence="3" id="KW-1185">Reference proteome</keyword>
<dbReference type="VEuPathDB" id="FungiDB:BO97DRAFT_417446"/>
<reference evidence="2 3" key="1">
    <citation type="submission" date="2018-02" db="EMBL/GenBank/DDBJ databases">
        <title>The genomes of Aspergillus section Nigri reveals drivers in fungal speciation.</title>
        <authorList>
            <consortium name="DOE Joint Genome Institute"/>
            <person name="Vesth T.C."/>
            <person name="Nybo J."/>
            <person name="Theobald S."/>
            <person name="Brandl J."/>
            <person name="Frisvad J.C."/>
            <person name="Nielsen K.F."/>
            <person name="Lyhne E.K."/>
            <person name="Kogle M.E."/>
            <person name="Kuo A."/>
            <person name="Riley R."/>
            <person name="Clum A."/>
            <person name="Nolan M."/>
            <person name="Lipzen A."/>
            <person name="Salamov A."/>
            <person name="Henrissat B."/>
            <person name="Wiebenga A."/>
            <person name="De vries R.P."/>
            <person name="Grigoriev I.V."/>
            <person name="Mortensen U.H."/>
            <person name="Andersen M.R."/>
            <person name="Baker S.E."/>
        </authorList>
    </citation>
    <scope>NUCLEOTIDE SEQUENCE [LARGE SCALE GENOMIC DNA]</scope>
    <source>
        <strain evidence="2 3">CBS 101889</strain>
    </source>
</reference>
<gene>
    <name evidence="2" type="ORF">BO97DRAFT_417446</name>
</gene>
<dbReference type="EMBL" id="KZ824310">
    <property type="protein sequence ID" value="RAL08778.1"/>
    <property type="molecule type" value="Genomic_DNA"/>
</dbReference>
<name>A0A395HPJ0_ASPHC</name>
<dbReference type="SUPFAM" id="SSF54695">
    <property type="entry name" value="POZ domain"/>
    <property type="match status" value="1"/>
</dbReference>
<dbReference type="CDD" id="cd18186">
    <property type="entry name" value="BTB_POZ_ZBTB_KLHL-like"/>
    <property type="match status" value="1"/>
</dbReference>
<proteinExistence type="predicted"/>
<feature type="domain" description="BTB" evidence="1">
    <location>
        <begin position="22"/>
        <end position="93"/>
    </location>
</feature>
<accession>A0A395HPJ0</accession>
<organism evidence="2 3">
    <name type="scientific">Aspergillus homomorphus (strain CBS 101889)</name>
    <dbReference type="NCBI Taxonomy" id="1450537"/>
    <lineage>
        <taxon>Eukaryota</taxon>
        <taxon>Fungi</taxon>
        <taxon>Dikarya</taxon>
        <taxon>Ascomycota</taxon>
        <taxon>Pezizomycotina</taxon>
        <taxon>Eurotiomycetes</taxon>
        <taxon>Eurotiomycetidae</taxon>
        <taxon>Eurotiales</taxon>
        <taxon>Aspergillaceae</taxon>
        <taxon>Aspergillus</taxon>
        <taxon>Aspergillus subgen. Circumdati</taxon>
    </lineage>
</organism>